<dbReference type="GO" id="GO:0042393">
    <property type="term" value="F:histone binding"/>
    <property type="evidence" value="ECO:0007669"/>
    <property type="project" value="InterPro"/>
</dbReference>
<organism evidence="7 8">
    <name type="scientific">Pythium insidiosum</name>
    <name type="common">Pythiosis disease agent</name>
    <dbReference type="NCBI Taxonomy" id="114742"/>
    <lineage>
        <taxon>Eukaryota</taxon>
        <taxon>Sar</taxon>
        <taxon>Stramenopiles</taxon>
        <taxon>Oomycota</taxon>
        <taxon>Peronosporomycetes</taxon>
        <taxon>Pythiales</taxon>
        <taxon>Pythiaceae</taxon>
        <taxon>Pythium</taxon>
    </lineage>
</organism>
<evidence type="ECO:0000256" key="3">
    <source>
        <dbReference type="ARBA" id="ARBA00010803"/>
    </source>
</evidence>
<reference evidence="7" key="1">
    <citation type="submission" date="2021-12" db="EMBL/GenBank/DDBJ databases">
        <title>Prjna785345.</title>
        <authorList>
            <person name="Rujirawat T."/>
            <person name="Krajaejun T."/>
        </authorList>
    </citation>
    <scope>NUCLEOTIDE SEQUENCE</scope>
    <source>
        <strain evidence="7">Pi057C3</strain>
    </source>
</reference>
<dbReference type="EMBL" id="JAKCXM010000326">
    <property type="protein sequence ID" value="KAJ0395762.1"/>
    <property type="molecule type" value="Genomic_DNA"/>
</dbReference>
<accession>A0AAD5Q853</accession>
<feature type="region of interest" description="Disordered" evidence="6">
    <location>
        <begin position="1"/>
        <end position="33"/>
    </location>
</feature>
<evidence type="ECO:0000256" key="1">
    <source>
        <dbReference type="ARBA" id="ARBA00004123"/>
    </source>
</evidence>
<evidence type="ECO:0000256" key="6">
    <source>
        <dbReference type="SAM" id="MobiDB-lite"/>
    </source>
</evidence>
<sequence length="356" mass="38820">MRRSPRHRARDDETDAPTAAKRTKRGSNGADPVEVAGDGVAWLDASALSVAKVSEWSEFFGKHCSLLPPTEFFDLFALATHLHASDPLNAFVGTLGLRLTGPFELLSRTGEKLAVHKPLYLHGRFALDVPEIVSVIEDTASATGAHWGLFRSECKFEPVASSLFALLSQRVQERLATKKTDPALAQLSRTVNAYLKLKNTPDAELAPTAIRSRRDREVTAKSLHGLGIVVPYDAKKRCGFRDLPITGTALRDLLQRSAAASARKKVNELITRATIANDECDFGTGLLLGLDLFTTGAAFQKEALQQLRVSYMLLGRKEFASVASALVKHRDLDRRQHLNCLVGGEATDAPTDVTLP</sequence>
<evidence type="ECO:0000313" key="7">
    <source>
        <dbReference type="EMBL" id="KAJ0395762.1"/>
    </source>
</evidence>
<dbReference type="InterPro" id="IPR019361">
    <property type="entry name" value="HPF1"/>
</dbReference>
<keyword evidence="4" id="KW-0158">Chromosome</keyword>
<evidence type="ECO:0000256" key="4">
    <source>
        <dbReference type="ARBA" id="ARBA00022454"/>
    </source>
</evidence>
<dbReference type="Pfam" id="PF10228">
    <property type="entry name" value="HPF1"/>
    <property type="match status" value="1"/>
</dbReference>
<comment type="subcellular location">
    <subcellularLocation>
        <location evidence="2">Chromosome</location>
    </subcellularLocation>
    <subcellularLocation>
        <location evidence="1">Nucleus</location>
    </subcellularLocation>
</comment>
<comment type="caution">
    <text evidence="7">The sequence shown here is derived from an EMBL/GenBank/DDBJ whole genome shotgun (WGS) entry which is preliminary data.</text>
</comment>
<dbReference type="GO" id="GO:0005634">
    <property type="term" value="C:nucleus"/>
    <property type="evidence" value="ECO:0007669"/>
    <property type="project" value="UniProtKB-SubCell"/>
</dbReference>
<protein>
    <submittedName>
        <fullName evidence="7">Uncharacterized protein</fullName>
    </submittedName>
</protein>
<evidence type="ECO:0000256" key="2">
    <source>
        <dbReference type="ARBA" id="ARBA00004286"/>
    </source>
</evidence>
<gene>
    <name evidence="7" type="ORF">P43SY_005679</name>
</gene>
<dbReference type="Proteomes" id="UP001209570">
    <property type="component" value="Unassembled WGS sequence"/>
</dbReference>
<keyword evidence="5" id="KW-0539">Nucleus</keyword>
<evidence type="ECO:0000256" key="5">
    <source>
        <dbReference type="ARBA" id="ARBA00023242"/>
    </source>
</evidence>
<name>A0AAD5Q853_PYTIN</name>
<comment type="similarity">
    <text evidence="3">Belongs to the HPF1 family.</text>
</comment>
<keyword evidence="8" id="KW-1185">Reference proteome</keyword>
<dbReference type="PANTHER" id="PTHR13386">
    <property type="entry name" value="HISTONE PARYLATION FACTOR 1"/>
    <property type="match status" value="1"/>
</dbReference>
<evidence type="ECO:0000313" key="8">
    <source>
        <dbReference type="Proteomes" id="UP001209570"/>
    </source>
</evidence>
<dbReference type="PANTHER" id="PTHR13386:SF1">
    <property type="entry name" value="HISTONE PARYLATION FACTOR 1"/>
    <property type="match status" value="1"/>
</dbReference>
<proteinExistence type="inferred from homology"/>
<dbReference type="GO" id="GO:0072572">
    <property type="term" value="F:poly-ADP-D-ribose binding"/>
    <property type="evidence" value="ECO:0007669"/>
    <property type="project" value="TreeGrafter"/>
</dbReference>
<dbReference type="AlphaFoldDB" id="A0AAD5Q853"/>
<dbReference type="GO" id="GO:0006974">
    <property type="term" value="P:DNA damage response"/>
    <property type="evidence" value="ECO:0007669"/>
    <property type="project" value="InterPro"/>
</dbReference>
<dbReference type="GO" id="GO:0005694">
    <property type="term" value="C:chromosome"/>
    <property type="evidence" value="ECO:0007669"/>
    <property type="project" value="UniProtKB-SubCell"/>
</dbReference>